<geneLocation type="plasmid" evidence="1">
    <name>unnamed</name>
</geneLocation>
<dbReference type="EMBL" id="UAVU01000009">
    <property type="protein sequence ID" value="SQC92168.1"/>
    <property type="molecule type" value="Genomic_DNA"/>
</dbReference>
<gene>
    <name evidence="1" type="ORF">CO704_25390</name>
    <name evidence="2" type="ORF">NCTC12120_05360</name>
</gene>
<protein>
    <submittedName>
        <fullName evidence="1">Uncharacterized protein</fullName>
    </submittedName>
</protein>
<keyword evidence="1" id="KW-0614">Plasmid</keyword>
<proteinExistence type="predicted"/>
<reference evidence="2 4" key="2">
    <citation type="submission" date="2018-06" db="EMBL/GenBank/DDBJ databases">
        <authorList>
            <consortium name="Pathogen Informatics"/>
            <person name="Doyle S."/>
        </authorList>
    </citation>
    <scope>NUCLEOTIDE SEQUENCE [LARGE SCALE GENOMIC DNA]</scope>
    <source>
        <strain evidence="2 4">NCTC12120</strain>
    </source>
</reference>
<name>A0A291E685_9ENTR</name>
<accession>A0A291E685</accession>
<evidence type="ECO:0000313" key="4">
    <source>
        <dbReference type="Proteomes" id="UP000251197"/>
    </source>
</evidence>
<dbReference type="Proteomes" id="UP000217979">
    <property type="component" value="Plasmid unnamed"/>
</dbReference>
<organism evidence="1 3">
    <name type="scientific">Cedecea neteri</name>
    <dbReference type="NCBI Taxonomy" id="158822"/>
    <lineage>
        <taxon>Bacteria</taxon>
        <taxon>Pseudomonadati</taxon>
        <taxon>Pseudomonadota</taxon>
        <taxon>Gammaproteobacteria</taxon>
        <taxon>Enterobacterales</taxon>
        <taxon>Enterobacteriaceae</taxon>
        <taxon>Cedecea</taxon>
    </lineage>
</organism>
<reference evidence="1 3" key="1">
    <citation type="submission" date="2017-09" db="EMBL/GenBank/DDBJ databases">
        <title>FDA dAtabase for Regulatory Grade micrObial Sequences (FDA-ARGOS): Supporting development and validation of Infectious Disease Dx tests.</title>
        <authorList>
            <person name="Minogue T."/>
            <person name="Wolcott M."/>
            <person name="Wasieloski L."/>
            <person name="Aguilar W."/>
            <person name="Moore D."/>
            <person name="Tallon L."/>
            <person name="Sadzewicz L."/>
            <person name="Ott S."/>
            <person name="Zhao X."/>
            <person name="Nagaraj S."/>
            <person name="Vavikolanu K."/>
            <person name="Aluvathingal J."/>
            <person name="Nadendla S."/>
            <person name="Sichtig H."/>
        </authorList>
    </citation>
    <scope>NUCLEOTIDE SEQUENCE [LARGE SCALE GENOMIC DNA]</scope>
    <source>
        <strain evidence="1 3">FDAARGOS_392</strain>
        <plasmid evidence="3">Plasmid unnamed</plasmid>
        <plasmid evidence="1">unnamed</plasmid>
    </source>
</reference>
<dbReference type="AlphaFoldDB" id="A0A291E685"/>
<dbReference type="Proteomes" id="UP000251197">
    <property type="component" value="Unassembled WGS sequence"/>
</dbReference>
<evidence type="ECO:0000313" key="1">
    <source>
        <dbReference type="EMBL" id="ATF95419.1"/>
    </source>
</evidence>
<evidence type="ECO:0000313" key="2">
    <source>
        <dbReference type="EMBL" id="SQC92168.1"/>
    </source>
</evidence>
<dbReference type="EMBL" id="CP023526">
    <property type="protein sequence ID" value="ATF95419.1"/>
    <property type="molecule type" value="Genomic_DNA"/>
</dbReference>
<sequence length="103" mass="11296">MADSIYFSDVTVLGVGFEDGDSTESVNCEISISGKNNSTGKIENYRAIAFDFASNERPQIFGILYSAYKDKQIISGMTFQPEGFGPSFAKLESFHFGELKGDN</sequence>
<evidence type="ECO:0000313" key="3">
    <source>
        <dbReference type="Proteomes" id="UP000217979"/>
    </source>
</evidence>
<dbReference type="RefSeq" id="WP_061277661.1">
    <property type="nucleotide sequence ID" value="NZ_CP023526.1"/>
</dbReference>